<dbReference type="WBParaSite" id="HCON_00001600-00001">
    <property type="protein sequence ID" value="HCON_00001600-00001"/>
    <property type="gene ID" value="HCON_00001600"/>
</dbReference>
<dbReference type="AlphaFoldDB" id="A0A7I4XSU3"/>
<name>A0A7I4XSU3_HAECO</name>
<reference evidence="3" key="1">
    <citation type="submission" date="2020-12" db="UniProtKB">
        <authorList>
            <consortium name="WormBaseParasite"/>
        </authorList>
    </citation>
    <scope>IDENTIFICATION</scope>
    <source>
        <strain evidence="3">MHco3</strain>
    </source>
</reference>
<feature type="region of interest" description="Disordered" evidence="1">
    <location>
        <begin position="74"/>
        <end position="98"/>
    </location>
</feature>
<proteinExistence type="predicted"/>
<dbReference type="Pfam" id="PF03564">
    <property type="entry name" value="DUF1759"/>
    <property type="match status" value="1"/>
</dbReference>
<organism evidence="2 3">
    <name type="scientific">Haemonchus contortus</name>
    <name type="common">Barber pole worm</name>
    <dbReference type="NCBI Taxonomy" id="6289"/>
    <lineage>
        <taxon>Eukaryota</taxon>
        <taxon>Metazoa</taxon>
        <taxon>Ecdysozoa</taxon>
        <taxon>Nematoda</taxon>
        <taxon>Chromadorea</taxon>
        <taxon>Rhabditida</taxon>
        <taxon>Rhabditina</taxon>
        <taxon>Rhabditomorpha</taxon>
        <taxon>Strongyloidea</taxon>
        <taxon>Trichostrongylidae</taxon>
        <taxon>Haemonchus</taxon>
    </lineage>
</organism>
<evidence type="ECO:0000256" key="1">
    <source>
        <dbReference type="SAM" id="MobiDB-lite"/>
    </source>
</evidence>
<accession>A0A7I4XSU3</accession>
<dbReference type="InterPro" id="IPR005312">
    <property type="entry name" value="DUF1759"/>
</dbReference>
<dbReference type="Proteomes" id="UP000025227">
    <property type="component" value="Unplaced"/>
</dbReference>
<evidence type="ECO:0000313" key="2">
    <source>
        <dbReference type="Proteomes" id="UP000025227"/>
    </source>
</evidence>
<feature type="compositionally biased region" description="Polar residues" evidence="1">
    <location>
        <begin position="77"/>
        <end position="89"/>
    </location>
</feature>
<evidence type="ECO:0000313" key="3">
    <source>
        <dbReference type="WBParaSite" id="HCON_00001600-00001"/>
    </source>
</evidence>
<dbReference type="OrthoDB" id="5864015at2759"/>
<sequence>MWTTSYKFNYLLEALDGEAKEAVKQFQVCGSTYSLVVAHLHEKYGNTQALVDQLVNRLQASRAREHLNRVRQRRNTTEIFTSTKANTTTTDEHSPFPTKDFAECEEKETVLHVSNRADVLILAGQAQVLNPKNEEARKGAP</sequence>
<protein>
    <submittedName>
        <fullName evidence="3">BRCT domain-containing protein</fullName>
    </submittedName>
</protein>
<keyword evidence="2" id="KW-1185">Reference proteome</keyword>